<comment type="caution">
    <text evidence="10">The sequence shown here is derived from an EMBL/GenBank/DDBJ whole genome shotgun (WGS) entry which is preliminary data.</text>
</comment>
<keyword evidence="3" id="KW-0328">Glycosyltransferase</keyword>
<keyword evidence="6 8" id="KW-1133">Transmembrane helix</keyword>
<evidence type="ECO:0000313" key="11">
    <source>
        <dbReference type="Proteomes" id="UP001344906"/>
    </source>
</evidence>
<evidence type="ECO:0000256" key="4">
    <source>
        <dbReference type="ARBA" id="ARBA00022679"/>
    </source>
</evidence>
<accession>A0ABQ6G445</accession>
<reference evidence="10 11" key="1">
    <citation type="submission" date="2023-02" db="EMBL/GenBank/DDBJ databases">
        <title>Dictyobacter halimunensis sp. nov., a new member of the class Ktedonobacteria from forest soil in a geothermal area.</title>
        <authorList>
            <person name="Rachmania M.K."/>
            <person name="Ningsih F."/>
            <person name="Sakai Y."/>
            <person name="Yabe S."/>
            <person name="Yokota A."/>
            <person name="Sjamsuridzal W."/>
        </authorList>
    </citation>
    <scope>NUCLEOTIDE SEQUENCE [LARGE SCALE GENOMIC DNA]</scope>
    <source>
        <strain evidence="10 11">S3.2.2.5</strain>
    </source>
</reference>
<protein>
    <recommendedName>
        <fullName evidence="9">Glycosyltransferase RgtA/B/C/D-like domain-containing protein</fullName>
    </recommendedName>
</protein>
<feature type="transmembrane region" description="Helical" evidence="8">
    <location>
        <begin position="25"/>
        <end position="47"/>
    </location>
</feature>
<dbReference type="PANTHER" id="PTHR33908:SF11">
    <property type="entry name" value="MEMBRANE PROTEIN"/>
    <property type="match status" value="1"/>
</dbReference>
<dbReference type="InterPro" id="IPR038731">
    <property type="entry name" value="RgtA/B/C-like"/>
</dbReference>
<comment type="subcellular location">
    <subcellularLocation>
        <location evidence="1">Cell membrane</location>
        <topology evidence="1">Multi-pass membrane protein</topology>
    </subcellularLocation>
</comment>
<evidence type="ECO:0000256" key="3">
    <source>
        <dbReference type="ARBA" id="ARBA00022676"/>
    </source>
</evidence>
<feature type="domain" description="Glycosyltransferase RgtA/B/C/D-like" evidence="9">
    <location>
        <begin position="88"/>
        <end position="243"/>
    </location>
</feature>
<feature type="transmembrane region" description="Helical" evidence="8">
    <location>
        <begin position="413"/>
        <end position="438"/>
    </location>
</feature>
<keyword evidence="4" id="KW-0808">Transferase</keyword>
<keyword evidence="5 8" id="KW-0812">Transmembrane</keyword>
<feature type="transmembrane region" description="Helical" evidence="8">
    <location>
        <begin position="352"/>
        <end position="369"/>
    </location>
</feature>
<dbReference type="PANTHER" id="PTHR33908">
    <property type="entry name" value="MANNOSYLTRANSFERASE YKCB-RELATED"/>
    <property type="match status" value="1"/>
</dbReference>
<gene>
    <name evidence="10" type="ORF">KDH_64200</name>
</gene>
<organism evidence="10 11">
    <name type="scientific">Dictyobacter halimunensis</name>
    <dbReference type="NCBI Taxonomy" id="3026934"/>
    <lineage>
        <taxon>Bacteria</taxon>
        <taxon>Bacillati</taxon>
        <taxon>Chloroflexota</taxon>
        <taxon>Ktedonobacteria</taxon>
        <taxon>Ktedonobacterales</taxon>
        <taxon>Dictyobacteraceae</taxon>
        <taxon>Dictyobacter</taxon>
    </lineage>
</organism>
<evidence type="ECO:0000256" key="5">
    <source>
        <dbReference type="ARBA" id="ARBA00022692"/>
    </source>
</evidence>
<proteinExistence type="predicted"/>
<feature type="transmembrane region" description="Helical" evidence="8">
    <location>
        <begin position="106"/>
        <end position="127"/>
    </location>
</feature>
<evidence type="ECO:0000256" key="1">
    <source>
        <dbReference type="ARBA" id="ARBA00004651"/>
    </source>
</evidence>
<dbReference type="RefSeq" id="WP_338256301.1">
    <property type="nucleotide sequence ID" value="NZ_BSRI01000002.1"/>
</dbReference>
<dbReference type="EMBL" id="BSRI01000002">
    <property type="protein sequence ID" value="GLV59594.1"/>
    <property type="molecule type" value="Genomic_DNA"/>
</dbReference>
<evidence type="ECO:0000313" key="10">
    <source>
        <dbReference type="EMBL" id="GLV59594.1"/>
    </source>
</evidence>
<evidence type="ECO:0000256" key="6">
    <source>
        <dbReference type="ARBA" id="ARBA00022989"/>
    </source>
</evidence>
<feature type="transmembrane region" description="Helical" evidence="8">
    <location>
        <begin position="161"/>
        <end position="178"/>
    </location>
</feature>
<keyword evidence="7 8" id="KW-0472">Membrane</keyword>
<name>A0ABQ6G445_9CHLR</name>
<evidence type="ECO:0000259" key="9">
    <source>
        <dbReference type="Pfam" id="PF13231"/>
    </source>
</evidence>
<feature type="transmembrane region" description="Helical" evidence="8">
    <location>
        <begin position="300"/>
        <end position="321"/>
    </location>
</feature>
<keyword evidence="11" id="KW-1185">Reference proteome</keyword>
<feature type="transmembrane region" description="Helical" evidence="8">
    <location>
        <begin position="190"/>
        <end position="217"/>
    </location>
</feature>
<sequence>MKLDTRDNVSVDAVDRPSTPLRRSLGALLGSWEVYLLLLVAALLRLYHINTTEFDGDQADIFYMAHNAVSQGHLVATSNVASIKIFNPPAIIYALMIPAAVSANPVWGSVLTALLAIASVFLTYLLMRRYYGRLAATLASFLYATASVPIFYSRFMWNQNMLLFFVPLLIWFLYRGAVARRTFWLFPSVVLIGLLVQFHASSIVLVVPLLVALVLAPRRTVRWYDFVLSVLGIFFIYAPYIVWLFQTHFQDIFTVLHTAKGETLIDAQALLFYLQFLGPLPAPYTNNLSLLSPYMTAFAWLQPLVVLLVIAGAVLAAVLAVKSRRSEAEVEPRPGFITGIARWWHDLRQSPLRCGLLILLTWQIVPLLYLTRHDIVLHLHYFIMFMPGPFMLVGFFLARAFDWLHARLNSVQVARIVFLTICGLLVCAQFLLSAGYVYDASHGRYVDTTWAGQYYNDLTSLQNVMRQADQLAQQRHLNHVYVSVDQGTRAAFLYLAGQMKTPTTVVDDSCLVLPGIQSGAAILLTAPHSHRLDLVTAYAHASRIATAAHPGGPPFNLYVLRPGSSAGQGQNNSTEELKFMDLKPFNNGQRNVLASRWQMLRSAPAGYRTSYNYTFTNGVAGTGVAPASHACSVSALRSGDQLIVPMGDPAQPPTKMQVTAYTTLPTILSYNFLGAIPLQLDTFRLYDTPKKVLRSQSGLDYIPVTFAKKS</sequence>
<evidence type="ECO:0000256" key="7">
    <source>
        <dbReference type="ARBA" id="ARBA00023136"/>
    </source>
</evidence>
<evidence type="ECO:0000256" key="8">
    <source>
        <dbReference type="SAM" id="Phobius"/>
    </source>
</evidence>
<feature type="transmembrane region" description="Helical" evidence="8">
    <location>
        <begin position="381"/>
        <end position="401"/>
    </location>
</feature>
<dbReference type="InterPro" id="IPR050297">
    <property type="entry name" value="LipidA_mod_glycosyltrf_83"/>
</dbReference>
<feature type="transmembrane region" description="Helical" evidence="8">
    <location>
        <begin position="223"/>
        <end position="243"/>
    </location>
</feature>
<dbReference type="Pfam" id="PF13231">
    <property type="entry name" value="PMT_2"/>
    <property type="match status" value="1"/>
</dbReference>
<dbReference type="Proteomes" id="UP001344906">
    <property type="component" value="Unassembled WGS sequence"/>
</dbReference>
<keyword evidence="2" id="KW-1003">Cell membrane</keyword>
<evidence type="ECO:0000256" key="2">
    <source>
        <dbReference type="ARBA" id="ARBA00022475"/>
    </source>
</evidence>